<dbReference type="EMBL" id="CAUYUJ010009839">
    <property type="protein sequence ID" value="CAK0827815.1"/>
    <property type="molecule type" value="Genomic_DNA"/>
</dbReference>
<evidence type="ECO:0000313" key="2">
    <source>
        <dbReference type="EMBL" id="CAK0827815.1"/>
    </source>
</evidence>
<feature type="non-terminal residue" evidence="2">
    <location>
        <position position="1"/>
    </location>
</feature>
<feature type="compositionally biased region" description="Low complexity" evidence="1">
    <location>
        <begin position="1"/>
        <end position="14"/>
    </location>
</feature>
<evidence type="ECO:0000256" key="1">
    <source>
        <dbReference type="SAM" id="MobiDB-lite"/>
    </source>
</evidence>
<protein>
    <submittedName>
        <fullName evidence="2">Uncharacterized protein</fullName>
    </submittedName>
</protein>
<dbReference type="Proteomes" id="UP001189429">
    <property type="component" value="Unassembled WGS sequence"/>
</dbReference>
<sequence>WPEGDPARAAAPAGRGRDDKQGGGEEEEEEEAEAPSPPCLLPLSRLDRRRRSWGPAAARAAGQASVASRQAPKSASSSMSASPHRYARTFARRSGLHCAACCTRVAPPPCASISSSSRPIWSNANLLPNDGVQMPQRLLRHLPPLLPVPSSPLPAVREARRLRKKQEHHLAQRARLVALPLVCLLCRLLHRLRLRAVPHDQLCQNSPTPWVSLGA</sequence>
<name>A0ABN9S7H0_9DINO</name>
<feature type="region of interest" description="Disordered" evidence="1">
    <location>
        <begin position="1"/>
        <end position="83"/>
    </location>
</feature>
<feature type="compositionally biased region" description="Low complexity" evidence="1">
    <location>
        <begin position="53"/>
        <end position="82"/>
    </location>
</feature>
<organism evidence="2 3">
    <name type="scientific">Prorocentrum cordatum</name>
    <dbReference type="NCBI Taxonomy" id="2364126"/>
    <lineage>
        <taxon>Eukaryota</taxon>
        <taxon>Sar</taxon>
        <taxon>Alveolata</taxon>
        <taxon>Dinophyceae</taxon>
        <taxon>Prorocentrales</taxon>
        <taxon>Prorocentraceae</taxon>
        <taxon>Prorocentrum</taxon>
    </lineage>
</organism>
<evidence type="ECO:0000313" key="3">
    <source>
        <dbReference type="Proteomes" id="UP001189429"/>
    </source>
</evidence>
<gene>
    <name evidence="2" type="ORF">PCOR1329_LOCUS27249</name>
</gene>
<accession>A0ABN9S7H0</accession>
<keyword evidence="3" id="KW-1185">Reference proteome</keyword>
<comment type="caution">
    <text evidence="2">The sequence shown here is derived from an EMBL/GenBank/DDBJ whole genome shotgun (WGS) entry which is preliminary data.</text>
</comment>
<feature type="compositionally biased region" description="Acidic residues" evidence="1">
    <location>
        <begin position="24"/>
        <end position="33"/>
    </location>
</feature>
<proteinExistence type="predicted"/>
<reference evidence="2" key="1">
    <citation type="submission" date="2023-10" db="EMBL/GenBank/DDBJ databases">
        <authorList>
            <person name="Chen Y."/>
            <person name="Shah S."/>
            <person name="Dougan E. K."/>
            <person name="Thang M."/>
            <person name="Chan C."/>
        </authorList>
    </citation>
    <scope>NUCLEOTIDE SEQUENCE [LARGE SCALE GENOMIC DNA]</scope>
</reference>